<keyword evidence="2" id="KW-0488">Methylation</keyword>
<evidence type="ECO:0000256" key="3">
    <source>
        <dbReference type="ARBA" id="ARBA00022692"/>
    </source>
</evidence>
<evidence type="ECO:0000256" key="4">
    <source>
        <dbReference type="ARBA" id="ARBA00022989"/>
    </source>
</evidence>
<dbReference type="NCBIfam" id="TIGR02532">
    <property type="entry name" value="IV_pilin_GFxxxE"/>
    <property type="match status" value="1"/>
</dbReference>
<evidence type="ECO:0000313" key="7">
    <source>
        <dbReference type="EMBL" id="GAT31895.1"/>
    </source>
</evidence>
<keyword evidence="5 6" id="KW-0472">Membrane</keyword>
<dbReference type="PANTHER" id="PTHR30093">
    <property type="entry name" value="GENERAL SECRETION PATHWAY PROTEIN G"/>
    <property type="match status" value="1"/>
</dbReference>
<feature type="transmembrane region" description="Helical" evidence="6">
    <location>
        <begin position="12"/>
        <end position="34"/>
    </location>
</feature>
<evidence type="ECO:0000256" key="2">
    <source>
        <dbReference type="ARBA" id="ARBA00022481"/>
    </source>
</evidence>
<dbReference type="Pfam" id="PF07963">
    <property type="entry name" value="N_methyl"/>
    <property type="match status" value="1"/>
</dbReference>
<dbReference type="EMBL" id="BDCO01000002">
    <property type="protein sequence ID" value="GAT31895.1"/>
    <property type="molecule type" value="Genomic_DNA"/>
</dbReference>
<dbReference type="GO" id="GO:0016020">
    <property type="term" value="C:membrane"/>
    <property type="evidence" value="ECO:0007669"/>
    <property type="project" value="UniProtKB-SubCell"/>
</dbReference>
<organism evidence="7 8">
    <name type="scientific">Terrimicrobium sacchariphilum</name>
    <dbReference type="NCBI Taxonomy" id="690879"/>
    <lineage>
        <taxon>Bacteria</taxon>
        <taxon>Pseudomonadati</taxon>
        <taxon>Verrucomicrobiota</taxon>
        <taxon>Terrimicrobiia</taxon>
        <taxon>Terrimicrobiales</taxon>
        <taxon>Terrimicrobiaceae</taxon>
        <taxon>Terrimicrobium</taxon>
    </lineage>
</organism>
<dbReference type="InParanoid" id="A0A146G238"/>
<comment type="subcellular location">
    <subcellularLocation>
        <location evidence="1">Membrane</location>
        <topology evidence="1">Single-pass membrane protein</topology>
    </subcellularLocation>
</comment>
<keyword evidence="8" id="KW-1185">Reference proteome</keyword>
<dbReference type="InterPro" id="IPR045584">
    <property type="entry name" value="Pilin-like"/>
</dbReference>
<dbReference type="Proteomes" id="UP000076023">
    <property type="component" value="Unassembled WGS sequence"/>
</dbReference>
<comment type="caution">
    <text evidence="7">The sequence shown here is derived from an EMBL/GenBank/DDBJ whole genome shotgun (WGS) entry which is preliminary data.</text>
</comment>
<reference evidence="8" key="1">
    <citation type="journal article" date="2017" name="Genome Announc.">
        <title>Draft Genome Sequence of Terrimicrobium sacchariphilum NM-5T, a Facultative Anaerobic Soil Bacterium of the Class Spartobacteria.</title>
        <authorList>
            <person name="Qiu Y.L."/>
            <person name="Tourlousse D.M."/>
            <person name="Matsuura N."/>
            <person name="Ohashi A."/>
            <person name="Sekiguchi Y."/>
        </authorList>
    </citation>
    <scope>NUCLEOTIDE SEQUENCE [LARGE SCALE GENOMIC DNA]</scope>
    <source>
        <strain evidence="8">NM-5</strain>
    </source>
</reference>
<dbReference type="PANTHER" id="PTHR30093:SF44">
    <property type="entry name" value="TYPE II SECRETION SYSTEM CORE PROTEIN G"/>
    <property type="match status" value="1"/>
</dbReference>
<evidence type="ECO:0000256" key="5">
    <source>
        <dbReference type="ARBA" id="ARBA00023136"/>
    </source>
</evidence>
<dbReference type="Gene3D" id="3.30.700.10">
    <property type="entry name" value="Glycoprotein, Type 4 Pilin"/>
    <property type="match status" value="1"/>
</dbReference>
<keyword evidence="4 6" id="KW-1133">Transmembrane helix</keyword>
<accession>A0A146G238</accession>
<evidence type="ECO:0000256" key="6">
    <source>
        <dbReference type="SAM" id="Phobius"/>
    </source>
</evidence>
<sequence>MTRLPSRHPAFTLIELLVTIGIIVLLSALAMPALQKAFSSSSKTKCLNRLRQIQTGCITYAAENNGLFPAVNNGYWGPNYFPESTYAQTLKPYLGERNTIMFCQGELNKVRNPQLTSPDYAKSYITYQYFNYAGDFSGTLTGSNKPNLARTSTAPNSLPLWGCMATSGAGRSYGHADPGVSRPLSGMCVVNVDGSARWVKGSDLEAYAYSASTFYWPIPNR</sequence>
<keyword evidence="3 6" id="KW-0812">Transmembrane</keyword>
<dbReference type="RefSeq" id="WP_075077766.1">
    <property type="nucleotide sequence ID" value="NZ_BDCO01000002.1"/>
</dbReference>
<dbReference type="InterPro" id="IPR012902">
    <property type="entry name" value="N_methyl_site"/>
</dbReference>
<evidence type="ECO:0000313" key="8">
    <source>
        <dbReference type="Proteomes" id="UP000076023"/>
    </source>
</evidence>
<name>A0A146G238_TERSA</name>
<dbReference type="STRING" id="690879.TSACC_2289"/>
<evidence type="ECO:0000256" key="1">
    <source>
        <dbReference type="ARBA" id="ARBA00004167"/>
    </source>
</evidence>
<proteinExistence type="predicted"/>
<dbReference type="SUPFAM" id="SSF54523">
    <property type="entry name" value="Pili subunits"/>
    <property type="match status" value="1"/>
</dbReference>
<gene>
    <name evidence="7" type="ORF">TSACC_2289</name>
</gene>
<protein>
    <submittedName>
        <fullName evidence="7">Prepilin-type N-terminal cleavage/methylation domain-containing protein</fullName>
    </submittedName>
</protein>
<dbReference type="AlphaFoldDB" id="A0A146G238"/>